<dbReference type="GO" id="GO:0005634">
    <property type="term" value="C:nucleus"/>
    <property type="evidence" value="ECO:0007669"/>
    <property type="project" value="UniProtKB-SubCell"/>
</dbReference>
<keyword evidence="7" id="KW-0539">Nucleus</keyword>
<feature type="compositionally biased region" description="Basic and acidic residues" evidence="9">
    <location>
        <begin position="73"/>
        <end position="84"/>
    </location>
</feature>
<evidence type="ECO:0000256" key="2">
    <source>
        <dbReference type="ARBA" id="ARBA00022723"/>
    </source>
</evidence>
<evidence type="ECO:0000259" key="10">
    <source>
        <dbReference type="PROSITE" id="PS50157"/>
    </source>
</evidence>
<keyword evidence="3 8" id="KW-0863">Zinc-finger</keyword>
<dbReference type="InterPro" id="IPR036236">
    <property type="entry name" value="Znf_C2H2_sf"/>
</dbReference>
<name>A0A5C3NJS1_9APHY</name>
<dbReference type="InParanoid" id="A0A5C3NJS1"/>
<feature type="domain" description="C2H2-type" evidence="10">
    <location>
        <begin position="1"/>
        <end position="28"/>
    </location>
</feature>
<dbReference type="SUPFAM" id="SSF57667">
    <property type="entry name" value="beta-beta-alpha zinc fingers"/>
    <property type="match status" value="1"/>
</dbReference>
<evidence type="ECO:0000256" key="1">
    <source>
        <dbReference type="ARBA" id="ARBA00004123"/>
    </source>
</evidence>
<dbReference type="PROSITE" id="PS00028">
    <property type="entry name" value="ZINC_FINGER_C2H2_1"/>
    <property type="match status" value="2"/>
</dbReference>
<keyword evidence="2" id="KW-0479">Metal-binding</keyword>
<dbReference type="STRING" id="1314778.A0A5C3NJS1"/>
<dbReference type="PROSITE" id="PS50157">
    <property type="entry name" value="ZINC_FINGER_C2H2_2"/>
    <property type="match status" value="1"/>
</dbReference>
<gene>
    <name evidence="11" type="ORF">K466DRAFT_508163</name>
</gene>
<dbReference type="GO" id="GO:0008270">
    <property type="term" value="F:zinc ion binding"/>
    <property type="evidence" value="ECO:0007669"/>
    <property type="project" value="UniProtKB-KW"/>
</dbReference>
<evidence type="ECO:0000256" key="9">
    <source>
        <dbReference type="SAM" id="MobiDB-lite"/>
    </source>
</evidence>
<keyword evidence="6" id="KW-0804">Transcription</keyword>
<comment type="subcellular location">
    <subcellularLocation>
        <location evidence="1">Nucleus</location>
    </subcellularLocation>
</comment>
<dbReference type="GO" id="GO:0006357">
    <property type="term" value="P:regulation of transcription by RNA polymerase II"/>
    <property type="evidence" value="ECO:0007669"/>
    <property type="project" value="TreeGrafter"/>
</dbReference>
<evidence type="ECO:0000256" key="5">
    <source>
        <dbReference type="ARBA" id="ARBA00023015"/>
    </source>
</evidence>
<dbReference type="AlphaFoldDB" id="A0A5C3NJS1"/>
<feature type="region of interest" description="Disordered" evidence="9">
    <location>
        <begin position="70"/>
        <end position="97"/>
    </location>
</feature>
<feature type="non-terminal residue" evidence="11">
    <location>
        <position position="1"/>
    </location>
</feature>
<dbReference type="SMART" id="SM00355">
    <property type="entry name" value="ZnF_C2H2"/>
    <property type="match status" value="2"/>
</dbReference>
<evidence type="ECO:0000256" key="7">
    <source>
        <dbReference type="ARBA" id="ARBA00023242"/>
    </source>
</evidence>
<evidence type="ECO:0000313" key="12">
    <source>
        <dbReference type="Proteomes" id="UP000308197"/>
    </source>
</evidence>
<dbReference type="Pfam" id="PF00096">
    <property type="entry name" value="zf-C2H2"/>
    <property type="match status" value="2"/>
</dbReference>
<dbReference type="PANTHER" id="PTHR46179:SF13">
    <property type="entry name" value="C2H2-TYPE DOMAIN-CONTAINING PROTEIN"/>
    <property type="match status" value="1"/>
</dbReference>
<keyword evidence="4" id="KW-0862">Zinc</keyword>
<evidence type="ECO:0000256" key="8">
    <source>
        <dbReference type="PROSITE-ProRule" id="PRU00042"/>
    </source>
</evidence>
<dbReference type="Proteomes" id="UP000308197">
    <property type="component" value="Unassembled WGS sequence"/>
</dbReference>
<dbReference type="InterPro" id="IPR013087">
    <property type="entry name" value="Znf_C2H2_type"/>
</dbReference>
<sequence>FSCGLCRLSFKRSFDLRRHSRTHTREKPFLCPTPGCDKAYTRKDAVYRHLVQSHFLRMSALPFSDCCPQSSDKCNKTEKHEPKANHAVTKQKQQLVQ</sequence>
<reference evidence="11 12" key="1">
    <citation type="journal article" date="2019" name="Nat. Ecol. Evol.">
        <title>Megaphylogeny resolves global patterns of mushroom evolution.</title>
        <authorList>
            <person name="Varga T."/>
            <person name="Krizsan K."/>
            <person name="Foldi C."/>
            <person name="Dima B."/>
            <person name="Sanchez-Garcia M."/>
            <person name="Sanchez-Ramirez S."/>
            <person name="Szollosi G.J."/>
            <person name="Szarkandi J.G."/>
            <person name="Papp V."/>
            <person name="Albert L."/>
            <person name="Andreopoulos W."/>
            <person name="Angelini C."/>
            <person name="Antonin V."/>
            <person name="Barry K.W."/>
            <person name="Bougher N.L."/>
            <person name="Buchanan P."/>
            <person name="Buyck B."/>
            <person name="Bense V."/>
            <person name="Catcheside P."/>
            <person name="Chovatia M."/>
            <person name="Cooper J."/>
            <person name="Damon W."/>
            <person name="Desjardin D."/>
            <person name="Finy P."/>
            <person name="Geml J."/>
            <person name="Haridas S."/>
            <person name="Hughes K."/>
            <person name="Justo A."/>
            <person name="Karasinski D."/>
            <person name="Kautmanova I."/>
            <person name="Kiss B."/>
            <person name="Kocsube S."/>
            <person name="Kotiranta H."/>
            <person name="LaButti K.M."/>
            <person name="Lechner B.E."/>
            <person name="Liimatainen K."/>
            <person name="Lipzen A."/>
            <person name="Lukacs Z."/>
            <person name="Mihaltcheva S."/>
            <person name="Morgado L.N."/>
            <person name="Niskanen T."/>
            <person name="Noordeloos M.E."/>
            <person name="Ohm R.A."/>
            <person name="Ortiz-Santana B."/>
            <person name="Ovrebo C."/>
            <person name="Racz N."/>
            <person name="Riley R."/>
            <person name="Savchenko A."/>
            <person name="Shiryaev A."/>
            <person name="Soop K."/>
            <person name="Spirin V."/>
            <person name="Szebenyi C."/>
            <person name="Tomsovsky M."/>
            <person name="Tulloss R.E."/>
            <person name="Uehling J."/>
            <person name="Grigoriev I.V."/>
            <person name="Vagvolgyi C."/>
            <person name="Papp T."/>
            <person name="Martin F.M."/>
            <person name="Miettinen O."/>
            <person name="Hibbett D.S."/>
            <person name="Nagy L.G."/>
        </authorList>
    </citation>
    <scope>NUCLEOTIDE SEQUENCE [LARGE SCALE GENOMIC DNA]</scope>
    <source>
        <strain evidence="11 12">HHB13444</strain>
    </source>
</reference>
<dbReference type="Gene3D" id="3.30.160.60">
    <property type="entry name" value="Classic Zinc Finger"/>
    <property type="match status" value="2"/>
</dbReference>
<evidence type="ECO:0000256" key="6">
    <source>
        <dbReference type="ARBA" id="ARBA00023163"/>
    </source>
</evidence>
<proteinExistence type="predicted"/>
<organism evidence="11 12">
    <name type="scientific">Polyporus arcularius HHB13444</name>
    <dbReference type="NCBI Taxonomy" id="1314778"/>
    <lineage>
        <taxon>Eukaryota</taxon>
        <taxon>Fungi</taxon>
        <taxon>Dikarya</taxon>
        <taxon>Basidiomycota</taxon>
        <taxon>Agaricomycotina</taxon>
        <taxon>Agaricomycetes</taxon>
        <taxon>Polyporales</taxon>
        <taxon>Polyporaceae</taxon>
        <taxon>Polyporus</taxon>
    </lineage>
</organism>
<dbReference type="EMBL" id="ML213238">
    <property type="protein sequence ID" value="TFK77726.1"/>
    <property type="molecule type" value="Genomic_DNA"/>
</dbReference>
<evidence type="ECO:0000313" key="11">
    <source>
        <dbReference type="EMBL" id="TFK77726.1"/>
    </source>
</evidence>
<evidence type="ECO:0000256" key="3">
    <source>
        <dbReference type="ARBA" id="ARBA00022771"/>
    </source>
</evidence>
<dbReference type="PANTHER" id="PTHR46179">
    <property type="entry name" value="ZINC FINGER PROTEIN"/>
    <property type="match status" value="1"/>
</dbReference>
<protein>
    <recommendedName>
        <fullName evidence="10">C2H2-type domain-containing protein</fullName>
    </recommendedName>
</protein>
<feature type="compositionally biased region" description="Polar residues" evidence="9">
    <location>
        <begin position="88"/>
        <end position="97"/>
    </location>
</feature>
<evidence type="ECO:0000256" key="4">
    <source>
        <dbReference type="ARBA" id="ARBA00022833"/>
    </source>
</evidence>
<keyword evidence="5" id="KW-0805">Transcription regulation</keyword>
<dbReference type="InterPro" id="IPR051061">
    <property type="entry name" value="Zinc_finger_trans_reg"/>
</dbReference>
<keyword evidence="12" id="KW-1185">Reference proteome</keyword>
<accession>A0A5C3NJS1</accession>